<sequence length="127" mass="14677">MVVLPWRASAGAEEKSVMMTGWRDCHFTANGVDFFRGAFYDYQIIWHQRPGVQFWRAEVTRQKLLNDADNAIKDWRTELTLGIISDENKAALILWINYINVLKSLDLAGISDEDTFTAIRWPSLPQE</sequence>
<protein>
    <submittedName>
        <fullName evidence="1">Phage tail-fiber asembly protein</fullName>
    </submittedName>
</protein>
<organism evidence="1 2">
    <name type="scientific">Salmonella enterica I</name>
    <dbReference type="NCBI Taxonomy" id="59201"/>
    <lineage>
        <taxon>Bacteria</taxon>
        <taxon>Pseudomonadati</taxon>
        <taxon>Pseudomonadota</taxon>
        <taxon>Gammaproteobacteria</taxon>
        <taxon>Enterobacterales</taxon>
        <taxon>Enterobacteriaceae</taxon>
        <taxon>Salmonella</taxon>
    </lineage>
</organism>
<dbReference type="EMBL" id="LR134140">
    <property type="protein sequence ID" value="VDZ94768.1"/>
    <property type="molecule type" value="Genomic_DNA"/>
</dbReference>
<dbReference type="InterPro" id="IPR003458">
    <property type="entry name" value="Phage_T4_Gp38_tail_assem"/>
</dbReference>
<gene>
    <name evidence="1" type="ORF">NCTC129_00864</name>
</gene>
<name>A0A447MUR1_SALET</name>
<reference evidence="1 2" key="1">
    <citation type="submission" date="2018-12" db="EMBL/GenBank/DDBJ databases">
        <authorList>
            <consortium name="Pathogen Informatics"/>
        </authorList>
    </citation>
    <scope>NUCLEOTIDE SEQUENCE [LARGE SCALE GENOMIC DNA]</scope>
    <source>
        <strain evidence="1 2">NCTC129</strain>
    </source>
</reference>
<evidence type="ECO:0000313" key="2">
    <source>
        <dbReference type="Proteomes" id="UP000282086"/>
    </source>
</evidence>
<dbReference type="AlphaFoldDB" id="A0A447MUR1"/>
<dbReference type="Proteomes" id="UP000282086">
    <property type="component" value="Chromosome"/>
</dbReference>
<evidence type="ECO:0000313" key="1">
    <source>
        <dbReference type="EMBL" id="VDZ94768.1"/>
    </source>
</evidence>
<dbReference type="Pfam" id="PF02413">
    <property type="entry name" value="Caudo_TAP"/>
    <property type="match status" value="1"/>
</dbReference>
<accession>A0A447MUR1</accession>
<proteinExistence type="predicted"/>